<evidence type="ECO:0000313" key="3">
    <source>
        <dbReference type="WBParaSite" id="ASIM_0000680401-mRNA-1"/>
    </source>
</evidence>
<proteinExistence type="predicted"/>
<sequence length="103" mass="11725">MRNVQDEDLLSAVRMKMFGEKTRQSHEWHPAKQLAKRFNVPDPYPSSNIVGVPCLQKTTKTETLWNLGGTAQELQYRLEKEGITKPVEEANKGIVDSTVRGDR</sequence>
<reference evidence="1 2" key="2">
    <citation type="submission" date="2018-11" db="EMBL/GenBank/DDBJ databases">
        <authorList>
            <consortium name="Pathogen Informatics"/>
        </authorList>
    </citation>
    <scope>NUCLEOTIDE SEQUENCE [LARGE SCALE GENOMIC DNA]</scope>
</reference>
<keyword evidence="2" id="KW-1185">Reference proteome</keyword>
<gene>
    <name evidence="1" type="ORF">ASIM_LOCUS6581</name>
</gene>
<accession>A0A0M3JGP8</accession>
<dbReference type="AlphaFoldDB" id="A0A0M3JGP8"/>
<dbReference type="Proteomes" id="UP000267096">
    <property type="component" value="Unassembled WGS sequence"/>
</dbReference>
<dbReference type="WBParaSite" id="ASIM_0000680401-mRNA-1">
    <property type="protein sequence ID" value="ASIM_0000680401-mRNA-1"/>
    <property type="gene ID" value="ASIM_0000680401"/>
</dbReference>
<name>A0A0M3JGP8_ANISI</name>
<protein>
    <submittedName>
        <fullName evidence="3">Formyl-coenzyme A transferase</fullName>
    </submittedName>
</protein>
<organism evidence="3">
    <name type="scientific">Anisakis simplex</name>
    <name type="common">Herring worm</name>
    <dbReference type="NCBI Taxonomy" id="6269"/>
    <lineage>
        <taxon>Eukaryota</taxon>
        <taxon>Metazoa</taxon>
        <taxon>Ecdysozoa</taxon>
        <taxon>Nematoda</taxon>
        <taxon>Chromadorea</taxon>
        <taxon>Rhabditida</taxon>
        <taxon>Spirurina</taxon>
        <taxon>Ascaridomorpha</taxon>
        <taxon>Ascaridoidea</taxon>
        <taxon>Anisakidae</taxon>
        <taxon>Anisakis</taxon>
        <taxon>Anisakis simplex complex</taxon>
    </lineage>
</organism>
<evidence type="ECO:0000313" key="2">
    <source>
        <dbReference type="Proteomes" id="UP000267096"/>
    </source>
</evidence>
<reference evidence="3" key="1">
    <citation type="submission" date="2017-02" db="UniProtKB">
        <authorList>
            <consortium name="WormBaseParasite"/>
        </authorList>
    </citation>
    <scope>IDENTIFICATION</scope>
</reference>
<dbReference type="EMBL" id="UYRR01014528">
    <property type="protein sequence ID" value="VDK27344.1"/>
    <property type="molecule type" value="Genomic_DNA"/>
</dbReference>
<dbReference type="OrthoDB" id="5876531at2759"/>
<evidence type="ECO:0000313" key="1">
    <source>
        <dbReference type="EMBL" id="VDK27344.1"/>
    </source>
</evidence>